<feature type="transmembrane region" description="Helical" evidence="1">
    <location>
        <begin position="322"/>
        <end position="339"/>
    </location>
</feature>
<evidence type="ECO:0000313" key="3">
    <source>
        <dbReference type="Proteomes" id="UP000192085"/>
    </source>
</evidence>
<keyword evidence="1" id="KW-1133">Transmembrane helix</keyword>
<sequence length="461" mass="53170">MNVENRGLKNKKIKVEKLFLIFAIIFGVTMTVAQPVFSVPDENTHFINAYSVFHNDSKDESFGRYWKYSQDVTTATRNNTYIQKFFVEQGDFRENKLALHFNLTKIQYLPQAIGILLGELIYPSKGVLVTAGRLFNLFLYIFMIYFSIKRAKAIKWGMLLVALFPISVQQAASLSYDVLFFGAIFVTMSVLTNLWTRKEKLDIKWWIYIFLNIFLLYISKNSVYLLGLFFVTLPPFLLGKNKLSDALERFWILCKKFWYVVLLLVVIAIIFYLRYAFRNYGGLLNGMQILVNTFLRPDFNPTLDTIMTIGIIGDFGQLNHWLPAWWVIINFIVLILVGINDGKKIDYNVRTVFSSGLIYFLNILMVAVLMYTSWTIGKLSLTNIVYSSGSQGRYYTPFLIVLAPVCAYIGRFIKVSMSERIEKNVVVGLVSINLISFLLLTLAFYYNVDGGQHILFDLLGR</sequence>
<protein>
    <recommendedName>
        <fullName evidence="4">DUF2142 domain-containing protein</fullName>
    </recommendedName>
</protein>
<keyword evidence="1" id="KW-0812">Transmembrane</keyword>
<dbReference type="AlphaFoldDB" id="A0A1V0ND93"/>
<feature type="transmembrane region" description="Helical" evidence="1">
    <location>
        <begin position="18"/>
        <end position="37"/>
    </location>
</feature>
<dbReference type="RefSeq" id="WP_003129804.1">
    <property type="nucleotide sequence ID" value="NZ_CAKMCT010000001.1"/>
</dbReference>
<gene>
    <name evidence="2" type="ORF">LL275_0242</name>
</gene>
<feature type="transmembrane region" description="Helical" evidence="1">
    <location>
        <begin position="425"/>
        <end position="446"/>
    </location>
</feature>
<accession>A0A1V0ND93</accession>
<dbReference type="Proteomes" id="UP000192085">
    <property type="component" value="Chromosome"/>
</dbReference>
<feature type="transmembrane region" description="Helical" evidence="1">
    <location>
        <begin position="207"/>
        <end position="237"/>
    </location>
</feature>
<organism evidence="2 3">
    <name type="scientific">Lactococcus lactis subsp. lactis</name>
    <name type="common">Streptococcus lactis</name>
    <dbReference type="NCBI Taxonomy" id="1360"/>
    <lineage>
        <taxon>Bacteria</taxon>
        <taxon>Bacillati</taxon>
        <taxon>Bacillota</taxon>
        <taxon>Bacilli</taxon>
        <taxon>Lactobacillales</taxon>
        <taxon>Streptococcaceae</taxon>
        <taxon>Lactococcus</taxon>
    </lineage>
</organism>
<proteinExistence type="predicted"/>
<dbReference type="Pfam" id="PF09913">
    <property type="entry name" value="DUF2142"/>
    <property type="match status" value="1"/>
</dbReference>
<feature type="transmembrane region" description="Helical" evidence="1">
    <location>
        <begin position="394"/>
        <end position="413"/>
    </location>
</feature>
<evidence type="ECO:0008006" key="4">
    <source>
        <dbReference type="Google" id="ProtNLM"/>
    </source>
</evidence>
<dbReference type="InterPro" id="IPR018674">
    <property type="entry name" value="DUF2142_membrane"/>
</dbReference>
<feature type="transmembrane region" description="Helical" evidence="1">
    <location>
        <begin position="126"/>
        <end position="146"/>
    </location>
</feature>
<reference evidence="2 3" key="1">
    <citation type="journal article" date="2017" name="BMC Genomics">
        <title>Comparative and functional genomics of the Lactococcus lactis taxon; insights into evolution and niche adaptation.</title>
        <authorList>
            <person name="Kelleher P."/>
            <person name="Bottacini F."/>
            <person name="Mahony J."/>
            <person name="Kilcawley K.N."/>
            <person name="van Sinderen D."/>
        </authorList>
    </citation>
    <scope>NUCLEOTIDE SEQUENCE [LARGE SCALE GENOMIC DNA]</scope>
    <source>
        <strain evidence="2 3">275</strain>
    </source>
</reference>
<evidence type="ECO:0000313" key="2">
    <source>
        <dbReference type="EMBL" id="ARD97879.1"/>
    </source>
</evidence>
<evidence type="ECO:0000256" key="1">
    <source>
        <dbReference type="SAM" id="Phobius"/>
    </source>
</evidence>
<keyword evidence="1" id="KW-0472">Membrane</keyword>
<feature type="transmembrane region" description="Helical" evidence="1">
    <location>
        <begin position="178"/>
        <end position="195"/>
    </location>
</feature>
<feature type="transmembrane region" description="Helical" evidence="1">
    <location>
        <begin position="257"/>
        <end position="277"/>
    </location>
</feature>
<feature type="transmembrane region" description="Helical" evidence="1">
    <location>
        <begin position="351"/>
        <end position="374"/>
    </location>
</feature>
<dbReference type="EMBL" id="CP015897">
    <property type="protein sequence ID" value="ARD97879.1"/>
    <property type="molecule type" value="Genomic_DNA"/>
</dbReference>
<name>A0A1V0ND93_LACLL</name>